<dbReference type="KEGG" id="mgra:A4G16_08015"/>
<keyword evidence="11 20" id="KW-0274">FAD</keyword>
<protein>
    <recommendedName>
        <fullName evidence="7 20">UDP-N-acetylenolpyruvoylglucosamine reductase</fullName>
        <ecNumber evidence="6 20">1.3.1.98</ecNumber>
    </recommendedName>
    <alternativeName>
        <fullName evidence="18 20">UDP-N-acetylmuramate dehydrogenase</fullName>
    </alternativeName>
</protein>
<gene>
    <name evidence="20" type="primary">murB</name>
    <name evidence="22" type="ORF">A4G16_08015</name>
</gene>
<keyword evidence="13 20" id="KW-0133">Cell shape</keyword>
<dbReference type="GO" id="GO:0051301">
    <property type="term" value="P:cell division"/>
    <property type="evidence" value="ECO:0007669"/>
    <property type="project" value="UniProtKB-KW"/>
</dbReference>
<dbReference type="Gene3D" id="3.90.78.10">
    <property type="entry name" value="UDP-N-acetylenolpyruvoylglucosamine reductase, C-terminal domain"/>
    <property type="match status" value="1"/>
</dbReference>
<dbReference type="PROSITE" id="PS51387">
    <property type="entry name" value="FAD_PCMH"/>
    <property type="match status" value="1"/>
</dbReference>
<evidence type="ECO:0000256" key="3">
    <source>
        <dbReference type="ARBA" id="ARBA00004496"/>
    </source>
</evidence>
<comment type="subcellular location">
    <subcellularLocation>
        <location evidence="3 20">Cytoplasm</location>
    </subcellularLocation>
</comment>
<evidence type="ECO:0000256" key="14">
    <source>
        <dbReference type="ARBA" id="ARBA00022984"/>
    </source>
</evidence>
<dbReference type="UniPathway" id="UPA00219"/>
<evidence type="ECO:0000256" key="20">
    <source>
        <dbReference type="HAMAP-Rule" id="MF_00037"/>
    </source>
</evidence>
<dbReference type="InterPro" id="IPR011601">
    <property type="entry name" value="MurB_C"/>
</dbReference>
<evidence type="ECO:0000259" key="21">
    <source>
        <dbReference type="PROSITE" id="PS51387"/>
    </source>
</evidence>
<dbReference type="AlphaFoldDB" id="A0A6G8JJR4"/>
<feature type="active site" description="Proton donor" evidence="20">
    <location>
        <position position="229"/>
    </location>
</feature>
<dbReference type="EC" id="1.3.1.98" evidence="6 20"/>
<comment type="cofactor">
    <cofactor evidence="1 20">
        <name>FAD</name>
        <dbReference type="ChEBI" id="CHEBI:57692"/>
    </cofactor>
</comment>
<dbReference type="InterPro" id="IPR003170">
    <property type="entry name" value="MurB"/>
</dbReference>
<dbReference type="InterPro" id="IPR016169">
    <property type="entry name" value="FAD-bd_PCMH_sub2"/>
</dbReference>
<keyword evidence="12 20" id="KW-0521">NADP</keyword>
<evidence type="ECO:0000256" key="13">
    <source>
        <dbReference type="ARBA" id="ARBA00022960"/>
    </source>
</evidence>
<evidence type="ECO:0000256" key="4">
    <source>
        <dbReference type="ARBA" id="ARBA00004752"/>
    </source>
</evidence>
<dbReference type="RefSeq" id="WP_165889464.1">
    <property type="nucleotide sequence ID" value="NZ_CP015030.1"/>
</dbReference>
<dbReference type="Gene3D" id="3.30.43.10">
    <property type="entry name" value="Uridine Diphospho-n-acetylenolpyruvylglucosamine Reductase, domain 2"/>
    <property type="match status" value="1"/>
</dbReference>
<evidence type="ECO:0000256" key="1">
    <source>
        <dbReference type="ARBA" id="ARBA00001974"/>
    </source>
</evidence>
<dbReference type="GO" id="GO:0009252">
    <property type="term" value="P:peptidoglycan biosynthetic process"/>
    <property type="evidence" value="ECO:0007669"/>
    <property type="project" value="UniProtKB-UniRule"/>
</dbReference>
<evidence type="ECO:0000256" key="5">
    <source>
        <dbReference type="ARBA" id="ARBA00010485"/>
    </source>
</evidence>
<reference evidence="22 23" key="1">
    <citation type="submission" date="2016-03" db="EMBL/GenBank/DDBJ databases">
        <authorList>
            <person name="Bojesen A.M."/>
            <person name="Planet P."/>
            <person name="Hansen M.J."/>
        </authorList>
    </citation>
    <scope>NUCLEOTIDE SEQUENCE [LARGE SCALE GENOMIC DNA]</scope>
    <source>
        <strain evidence="22 23">B 234/94</strain>
    </source>
</reference>
<evidence type="ECO:0000256" key="17">
    <source>
        <dbReference type="ARBA" id="ARBA00023316"/>
    </source>
</evidence>
<dbReference type="InterPro" id="IPR036635">
    <property type="entry name" value="MurB_C_sf"/>
</dbReference>
<name>A0A6G8JJR4_9PAST</name>
<organism evidence="22 23">
    <name type="scientific">Mannheimia granulomatis</name>
    <dbReference type="NCBI Taxonomy" id="85402"/>
    <lineage>
        <taxon>Bacteria</taxon>
        <taxon>Pseudomonadati</taxon>
        <taxon>Pseudomonadota</taxon>
        <taxon>Gammaproteobacteria</taxon>
        <taxon>Pasteurellales</taxon>
        <taxon>Pasteurellaceae</taxon>
        <taxon>Mannheimia</taxon>
    </lineage>
</organism>
<evidence type="ECO:0000256" key="7">
    <source>
        <dbReference type="ARBA" id="ARBA00015188"/>
    </source>
</evidence>
<dbReference type="NCBIfam" id="TIGR00179">
    <property type="entry name" value="murB"/>
    <property type="match status" value="1"/>
</dbReference>
<keyword evidence="15 20" id="KW-0560">Oxidoreductase</keyword>
<keyword evidence="14 20" id="KW-0573">Peptidoglycan synthesis</keyword>
<evidence type="ECO:0000256" key="8">
    <source>
        <dbReference type="ARBA" id="ARBA00022490"/>
    </source>
</evidence>
<feature type="active site" evidence="20">
    <location>
        <position position="325"/>
    </location>
</feature>
<dbReference type="GO" id="GO:0008360">
    <property type="term" value="P:regulation of cell shape"/>
    <property type="evidence" value="ECO:0007669"/>
    <property type="project" value="UniProtKB-KW"/>
</dbReference>
<dbReference type="InterPro" id="IPR016167">
    <property type="entry name" value="FAD-bd_PCMH_sub1"/>
</dbReference>
<dbReference type="NCBIfam" id="NF010478">
    <property type="entry name" value="PRK13903.1"/>
    <property type="match status" value="1"/>
</dbReference>
<dbReference type="Proteomes" id="UP000501366">
    <property type="component" value="Chromosome"/>
</dbReference>
<evidence type="ECO:0000256" key="10">
    <source>
        <dbReference type="ARBA" id="ARBA00022630"/>
    </source>
</evidence>
<evidence type="ECO:0000313" key="23">
    <source>
        <dbReference type="Proteomes" id="UP000501366"/>
    </source>
</evidence>
<keyword evidence="8 20" id="KW-0963">Cytoplasm</keyword>
<dbReference type="Pfam" id="PF02873">
    <property type="entry name" value="MurB_C"/>
    <property type="match status" value="1"/>
</dbReference>
<dbReference type="Pfam" id="PF01565">
    <property type="entry name" value="FAD_binding_4"/>
    <property type="match status" value="1"/>
</dbReference>
<dbReference type="InterPro" id="IPR006094">
    <property type="entry name" value="Oxid_FAD_bind_N"/>
</dbReference>
<evidence type="ECO:0000256" key="12">
    <source>
        <dbReference type="ARBA" id="ARBA00022857"/>
    </source>
</evidence>
<dbReference type="InterPro" id="IPR016166">
    <property type="entry name" value="FAD-bd_PCMH"/>
</dbReference>
<dbReference type="SUPFAM" id="SSF56176">
    <property type="entry name" value="FAD-binding/transporter-associated domain-like"/>
    <property type="match status" value="1"/>
</dbReference>
<sequence length="342" mass="38167">MNYSLTPFHTFHLPSKATQIIEFSSAEQLLSEWQKADAAKQPILILGQGSNVLFLEDFDGVVLVNKLKGITYREDEHFHYLHVQGGENWHELVKWTLNQNIAGLENLALIPGVAGSAPIQNIGAYGMEFERACDFVEVLNLRSGERFTLNKAECEFGYRESVFKHQYRDEFAIISVGLKLAKAWQPILSYGSLAQFDPKTVTPKQIFDEVCAVRSSKLPNPDEFGNAGSFFKNPVISQVQFAKVQAKFPTIPHYPQADGSVKLAAGWLIDQTELKGFQIGGAAVHTQQALVLINKNDATGSDVAELAKTVRRKVREKFGVDIQPEVRFIGRKGEVDSDQITR</sequence>
<evidence type="ECO:0000256" key="6">
    <source>
        <dbReference type="ARBA" id="ARBA00012518"/>
    </source>
</evidence>
<dbReference type="HAMAP" id="MF_00037">
    <property type="entry name" value="MurB"/>
    <property type="match status" value="1"/>
</dbReference>
<accession>A0A6G8JJR4</accession>
<keyword evidence="10 20" id="KW-0285">Flavoprotein</keyword>
<dbReference type="PANTHER" id="PTHR21071">
    <property type="entry name" value="UDP-N-ACETYLENOLPYRUVOYLGLUCOSAMINE REDUCTASE"/>
    <property type="match status" value="1"/>
</dbReference>
<feature type="domain" description="FAD-binding PCMH-type" evidence="21">
    <location>
        <begin position="13"/>
        <end position="183"/>
    </location>
</feature>
<dbReference type="Gene3D" id="3.30.465.10">
    <property type="match status" value="1"/>
</dbReference>
<dbReference type="GO" id="GO:0071555">
    <property type="term" value="P:cell wall organization"/>
    <property type="evidence" value="ECO:0007669"/>
    <property type="project" value="UniProtKB-KW"/>
</dbReference>
<feature type="active site" evidence="20">
    <location>
        <position position="159"/>
    </location>
</feature>
<evidence type="ECO:0000256" key="19">
    <source>
        <dbReference type="ARBA" id="ARBA00048914"/>
    </source>
</evidence>
<evidence type="ECO:0000256" key="18">
    <source>
        <dbReference type="ARBA" id="ARBA00031026"/>
    </source>
</evidence>
<comment type="pathway">
    <text evidence="4 20">Cell wall biogenesis; peptidoglycan biosynthesis.</text>
</comment>
<proteinExistence type="inferred from homology"/>
<comment type="catalytic activity">
    <reaction evidence="19 20">
        <text>UDP-N-acetyl-alpha-D-muramate + NADP(+) = UDP-N-acetyl-3-O-(1-carboxyvinyl)-alpha-D-glucosamine + NADPH + H(+)</text>
        <dbReference type="Rhea" id="RHEA:12248"/>
        <dbReference type="ChEBI" id="CHEBI:15378"/>
        <dbReference type="ChEBI" id="CHEBI:57783"/>
        <dbReference type="ChEBI" id="CHEBI:58349"/>
        <dbReference type="ChEBI" id="CHEBI:68483"/>
        <dbReference type="ChEBI" id="CHEBI:70757"/>
        <dbReference type="EC" id="1.3.1.98"/>
    </reaction>
</comment>
<evidence type="ECO:0000256" key="16">
    <source>
        <dbReference type="ARBA" id="ARBA00023306"/>
    </source>
</evidence>
<dbReference type="SUPFAM" id="SSF56194">
    <property type="entry name" value="Uridine diphospho-N-Acetylenolpyruvylglucosamine reductase, MurB, C-terminal domain"/>
    <property type="match status" value="1"/>
</dbReference>
<comment type="function">
    <text evidence="2 20">Cell wall formation.</text>
</comment>
<keyword evidence="16 20" id="KW-0131">Cell cycle</keyword>
<evidence type="ECO:0000256" key="15">
    <source>
        <dbReference type="ARBA" id="ARBA00023002"/>
    </source>
</evidence>
<evidence type="ECO:0000313" key="22">
    <source>
        <dbReference type="EMBL" id="QIM67319.1"/>
    </source>
</evidence>
<dbReference type="InterPro" id="IPR036318">
    <property type="entry name" value="FAD-bd_PCMH-like_sf"/>
</dbReference>
<comment type="similarity">
    <text evidence="5 20">Belongs to the MurB family.</text>
</comment>
<keyword evidence="17 20" id="KW-0961">Cell wall biogenesis/degradation</keyword>
<dbReference type="NCBIfam" id="NF000755">
    <property type="entry name" value="PRK00046.1"/>
    <property type="match status" value="1"/>
</dbReference>
<dbReference type="GO" id="GO:0008762">
    <property type="term" value="F:UDP-N-acetylmuramate dehydrogenase activity"/>
    <property type="evidence" value="ECO:0007669"/>
    <property type="project" value="UniProtKB-UniRule"/>
</dbReference>
<dbReference type="EMBL" id="CP015030">
    <property type="protein sequence ID" value="QIM67319.1"/>
    <property type="molecule type" value="Genomic_DNA"/>
</dbReference>
<keyword evidence="9 20" id="KW-0132">Cell division</keyword>
<evidence type="ECO:0000256" key="9">
    <source>
        <dbReference type="ARBA" id="ARBA00022618"/>
    </source>
</evidence>
<dbReference type="PANTHER" id="PTHR21071:SF4">
    <property type="entry name" value="UDP-N-ACETYLENOLPYRUVOYLGLUCOSAMINE REDUCTASE"/>
    <property type="match status" value="1"/>
</dbReference>
<dbReference type="GO" id="GO:0071949">
    <property type="term" value="F:FAD binding"/>
    <property type="evidence" value="ECO:0007669"/>
    <property type="project" value="InterPro"/>
</dbReference>
<dbReference type="GO" id="GO:0005829">
    <property type="term" value="C:cytosol"/>
    <property type="evidence" value="ECO:0007669"/>
    <property type="project" value="TreeGrafter"/>
</dbReference>
<evidence type="ECO:0000256" key="11">
    <source>
        <dbReference type="ARBA" id="ARBA00022827"/>
    </source>
</evidence>
<evidence type="ECO:0000256" key="2">
    <source>
        <dbReference type="ARBA" id="ARBA00003921"/>
    </source>
</evidence>